<feature type="compositionally biased region" description="Polar residues" evidence="1">
    <location>
        <begin position="424"/>
        <end position="434"/>
    </location>
</feature>
<dbReference type="InterPro" id="IPR001005">
    <property type="entry name" value="SANT/Myb"/>
</dbReference>
<reference evidence="4" key="1">
    <citation type="submission" date="2016-06" db="EMBL/GenBank/DDBJ databases">
        <title>Parallel loss of symbiosis genes in relatives of nitrogen-fixing non-legume Parasponia.</title>
        <authorList>
            <person name="Van Velzen R."/>
            <person name="Holmer R."/>
            <person name="Bu F."/>
            <person name="Rutten L."/>
            <person name="Van Zeijl A."/>
            <person name="Liu W."/>
            <person name="Santuari L."/>
            <person name="Cao Q."/>
            <person name="Sharma T."/>
            <person name="Shen D."/>
            <person name="Roswanjaya Y."/>
            <person name="Wardhani T."/>
            <person name="Kalhor M.S."/>
            <person name="Jansen J."/>
            <person name="Van den Hoogen J."/>
            <person name="Gungor B."/>
            <person name="Hartog M."/>
            <person name="Hontelez J."/>
            <person name="Verver J."/>
            <person name="Yang W.-C."/>
            <person name="Schijlen E."/>
            <person name="Repin R."/>
            <person name="Schilthuizen M."/>
            <person name="Schranz E."/>
            <person name="Heidstra R."/>
            <person name="Miyata K."/>
            <person name="Fedorova E."/>
            <person name="Kohlen W."/>
            <person name="Bisseling T."/>
            <person name="Smit S."/>
            <person name="Geurts R."/>
        </authorList>
    </citation>
    <scope>NUCLEOTIDE SEQUENCE [LARGE SCALE GENOMIC DNA]</scope>
    <source>
        <strain evidence="4">cv. WU1-14</strain>
    </source>
</reference>
<feature type="domain" description="Myb-like" evidence="2">
    <location>
        <begin position="259"/>
        <end position="306"/>
    </location>
</feature>
<feature type="region of interest" description="Disordered" evidence="1">
    <location>
        <begin position="74"/>
        <end position="100"/>
    </location>
</feature>
<dbReference type="Pfam" id="PF00249">
    <property type="entry name" value="Myb_DNA-binding"/>
    <property type="match status" value="1"/>
</dbReference>
<accession>A0A2P5D6P2</accession>
<feature type="region of interest" description="Disordered" evidence="1">
    <location>
        <begin position="405"/>
        <end position="447"/>
    </location>
</feature>
<dbReference type="PANTHER" id="PTHR46872:SF10">
    <property type="entry name" value="MYB-LIKE DOMAIN-CONTAINING PROTEIN"/>
    <property type="match status" value="1"/>
</dbReference>
<dbReference type="STRING" id="3476.A0A2P5D6P2"/>
<dbReference type="InterPro" id="IPR009057">
    <property type="entry name" value="Homeodomain-like_sf"/>
</dbReference>
<gene>
    <name evidence="3" type="ORF">PanWU01x14_092050</name>
</gene>
<protein>
    <submittedName>
        <fullName evidence="3">Octamer-binding transcription factor</fullName>
    </submittedName>
</protein>
<evidence type="ECO:0000313" key="4">
    <source>
        <dbReference type="Proteomes" id="UP000237105"/>
    </source>
</evidence>
<dbReference type="SMART" id="SM00717">
    <property type="entry name" value="SANT"/>
    <property type="match status" value="1"/>
</dbReference>
<evidence type="ECO:0000313" key="3">
    <source>
        <dbReference type="EMBL" id="PON68888.1"/>
    </source>
</evidence>
<feature type="compositionally biased region" description="Polar residues" evidence="1">
    <location>
        <begin position="82"/>
        <end position="94"/>
    </location>
</feature>
<dbReference type="SUPFAM" id="SSF46689">
    <property type="entry name" value="Homeodomain-like"/>
    <property type="match status" value="1"/>
</dbReference>
<dbReference type="CDD" id="cd00167">
    <property type="entry name" value="SANT"/>
    <property type="match status" value="1"/>
</dbReference>
<sequence>MVQKRPYDEEETFKISFKHPRQAEECKQLVSFSESVFPEDESKISRTLDNGFTHADIKGDEKFSGVMFTDLPKDGEDIETSAPASISSWPTSGTSEEDSLSEAPFHMSFLPEYFNPERTISTLAHCEDIYSLLLNHPSSRKSVPVGPDHQVEVPPWGQQGTGSISSSSYSSEVLKSELEDEKRLMGTCVIPMPDLTSSAYTDSIIGSGRTDCKCEDKGSFSCVRKHIMEAREELVKDIGPERFLELGFCDMGEQVAQTWSEEEEHAFHQVVFSNPASLGKNFWNKLSAVFPSRTKKEIVSYYFNVFMLRKRCEQNRYDPTNIDSDNDEWQGSDDFGDNEIGMTEDNDESVVESPVHGDDTGNAQRQNDNLLQCDEDFADDICDGNMNSDSNNGEIDRIAEIWPEKLDNCGSGPASNEKGDQEVQDGSSTSSNTGVAPLRNHIESENGNRCSRDFGDDGFVLEHCDSKDWDLGYMTCSKKKVDFLPTCNMIEEVFGEETQNHKVRDGKSLNF</sequence>
<proteinExistence type="predicted"/>
<dbReference type="Gene3D" id="1.10.10.60">
    <property type="entry name" value="Homeodomain-like"/>
    <property type="match status" value="1"/>
</dbReference>
<dbReference type="PANTHER" id="PTHR46872">
    <property type="entry name" value="DNA BINDING PROTEIN"/>
    <property type="match status" value="1"/>
</dbReference>
<feature type="compositionally biased region" description="Acidic residues" evidence="1">
    <location>
        <begin position="324"/>
        <end position="350"/>
    </location>
</feature>
<dbReference type="EMBL" id="JXTB01000059">
    <property type="protein sequence ID" value="PON68888.1"/>
    <property type="molecule type" value="Genomic_DNA"/>
</dbReference>
<dbReference type="PROSITE" id="PS50090">
    <property type="entry name" value="MYB_LIKE"/>
    <property type="match status" value="1"/>
</dbReference>
<organism evidence="3 4">
    <name type="scientific">Parasponia andersonii</name>
    <name type="common">Sponia andersonii</name>
    <dbReference type="NCBI Taxonomy" id="3476"/>
    <lineage>
        <taxon>Eukaryota</taxon>
        <taxon>Viridiplantae</taxon>
        <taxon>Streptophyta</taxon>
        <taxon>Embryophyta</taxon>
        <taxon>Tracheophyta</taxon>
        <taxon>Spermatophyta</taxon>
        <taxon>Magnoliopsida</taxon>
        <taxon>eudicotyledons</taxon>
        <taxon>Gunneridae</taxon>
        <taxon>Pentapetalae</taxon>
        <taxon>rosids</taxon>
        <taxon>fabids</taxon>
        <taxon>Rosales</taxon>
        <taxon>Cannabaceae</taxon>
        <taxon>Parasponia</taxon>
    </lineage>
</organism>
<evidence type="ECO:0000259" key="2">
    <source>
        <dbReference type="PROSITE" id="PS50090"/>
    </source>
</evidence>
<dbReference type="OrthoDB" id="1908944at2759"/>
<dbReference type="AlphaFoldDB" id="A0A2P5D6P2"/>
<dbReference type="Proteomes" id="UP000237105">
    <property type="component" value="Unassembled WGS sequence"/>
</dbReference>
<name>A0A2P5D6P2_PARAD</name>
<comment type="caution">
    <text evidence="3">The sequence shown here is derived from an EMBL/GenBank/DDBJ whole genome shotgun (WGS) entry which is preliminary data.</text>
</comment>
<feature type="region of interest" description="Disordered" evidence="1">
    <location>
        <begin position="319"/>
        <end position="366"/>
    </location>
</feature>
<keyword evidence="4" id="KW-1185">Reference proteome</keyword>
<evidence type="ECO:0000256" key="1">
    <source>
        <dbReference type="SAM" id="MobiDB-lite"/>
    </source>
</evidence>